<proteinExistence type="inferred from homology"/>
<evidence type="ECO:0000313" key="4">
    <source>
        <dbReference type="Proteomes" id="UP001230188"/>
    </source>
</evidence>
<dbReference type="Gene3D" id="3.20.20.380">
    <property type="entry name" value="Copper homeostasis (CutC) domain"/>
    <property type="match status" value="1"/>
</dbReference>
<keyword evidence="4" id="KW-1185">Reference proteome</keyword>
<comment type="similarity">
    <text evidence="1">Belongs to the CutC family.</text>
</comment>
<dbReference type="SUPFAM" id="SSF110395">
    <property type="entry name" value="CutC-like"/>
    <property type="match status" value="1"/>
</dbReference>
<dbReference type="AlphaFoldDB" id="A0AAD7UB21"/>
<dbReference type="InterPro" id="IPR036822">
    <property type="entry name" value="CutC-like_dom_sf"/>
</dbReference>
<evidence type="ECO:0000256" key="1">
    <source>
        <dbReference type="ARBA" id="ARBA00007768"/>
    </source>
</evidence>
<evidence type="ECO:0000313" key="3">
    <source>
        <dbReference type="EMBL" id="KAJ8601293.1"/>
    </source>
</evidence>
<dbReference type="PANTHER" id="PTHR12598:SF0">
    <property type="entry name" value="COPPER HOMEOSTASIS PROTEIN CUTC HOMOLOG"/>
    <property type="match status" value="1"/>
</dbReference>
<name>A0AAD7UB21_9STRA</name>
<gene>
    <name evidence="3" type="ORF">CTAYLR_007592</name>
</gene>
<organism evidence="3 4">
    <name type="scientific">Chrysophaeum taylorii</name>
    <dbReference type="NCBI Taxonomy" id="2483200"/>
    <lineage>
        <taxon>Eukaryota</taxon>
        <taxon>Sar</taxon>
        <taxon>Stramenopiles</taxon>
        <taxon>Ochrophyta</taxon>
        <taxon>Pelagophyceae</taxon>
        <taxon>Pelagomonadales</taxon>
        <taxon>Pelagomonadaceae</taxon>
        <taxon>Chrysophaeum</taxon>
    </lineage>
</organism>
<reference evidence="3" key="1">
    <citation type="submission" date="2023-01" db="EMBL/GenBank/DDBJ databases">
        <title>Metagenome sequencing of chrysophaentin producing Chrysophaeum taylorii.</title>
        <authorList>
            <person name="Davison J."/>
            <person name="Bewley C."/>
        </authorList>
    </citation>
    <scope>NUCLEOTIDE SEQUENCE</scope>
    <source>
        <strain evidence="3">NIES-1699</strain>
    </source>
</reference>
<dbReference type="GO" id="GO:0005507">
    <property type="term" value="F:copper ion binding"/>
    <property type="evidence" value="ECO:0007669"/>
    <property type="project" value="TreeGrafter"/>
</dbReference>
<dbReference type="InterPro" id="IPR005627">
    <property type="entry name" value="CutC-like"/>
</dbReference>
<sequence length="165" mass="17659">MVDDIHALKTVGIREFAVGALREGVDGAALEKLVTAAKPGKVVFHRAIDELLRRGFSPDDVIGELKNFGIDRVLSSGGGVEADARGLANLKRACDRNGIELVAAGKIDVVKIPRLAFATQFHAGSSVHETVCAEKTDDLFRAMACQRVTTSKVARLLDAIRRAVP</sequence>
<protein>
    <recommendedName>
        <fullName evidence="2">Copper homeostasis protein cutC homolog</fullName>
    </recommendedName>
</protein>
<dbReference type="PANTHER" id="PTHR12598">
    <property type="entry name" value="COPPER HOMEOSTASIS PROTEIN CUTC"/>
    <property type="match status" value="1"/>
</dbReference>
<evidence type="ECO:0000256" key="2">
    <source>
        <dbReference type="ARBA" id="ARBA00019014"/>
    </source>
</evidence>
<dbReference type="EMBL" id="JAQMWT010000440">
    <property type="protein sequence ID" value="KAJ8601293.1"/>
    <property type="molecule type" value="Genomic_DNA"/>
</dbReference>
<dbReference type="Pfam" id="PF03932">
    <property type="entry name" value="CutC"/>
    <property type="match status" value="1"/>
</dbReference>
<dbReference type="Proteomes" id="UP001230188">
    <property type="component" value="Unassembled WGS sequence"/>
</dbReference>
<accession>A0AAD7UB21</accession>
<comment type="caution">
    <text evidence="3">The sequence shown here is derived from an EMBL/GenBank/DDBJ whole genome shotgun (WGS) entry which is preliminary data.</text>
</comment>